<organism evidence="2 3">
    <name type="scientific">Emticicia soli</name>
    <dbReference type="NCBI Taxonomy" id="2027878"/>
    <lineage>
        <taxon>Bacteria</taxon>
        <taxon>Pseudomonadati</taxon>
        <taxon>Bacteroidota</taxon>
        <taxon>Cytophagia</taxon>
        <taxon>Cytophagales</taxon>
        <taxon>Leadbetterellaceae</taxon>
        <taxon>Emticicia</taxon>
    </lineage>
</organism>
<dbReference type="InterPro" id="IPR050458">
    <property type="entry name" value="LolB"/>
</dbReference>
<evidence type="ECO:0000259" key="1">
    <source>
        <dbReference type="SMART" id="SM00327"/>
    </source>
</evidence>
<sequence length="398" mass="44427">MQNQEILTRWRLILGGDEADGTGCTLSGRDAQIDAALAALYEFERKKGFKYSQGEKDRRGGRESSNPSVARWLGDIRNYFPNTVVQVMQNDALKQPELKQKLMLEPEILELATPDVKLVATLMELGKLIPSKTKDTARRVVQKVVDELIEKLQQKTIQSISGALNRSIRNRRPRYNEIDWNTTIRKNLKHYQADYKTIIPEERVGYGRKTKRSLKDVVLCLDQSGSMGESVVYSGIFGAVMASLPMIKTQMVVFDTEVVDLSEDLKDPVELLFGVQLGGGTDINKALNYCQQIITKPDDTILVMITDLCEGGNEQQMRKRIEELIASGVQVICLLALDDSGAPYFDAQNAKFLGNLGIPVFACTPDLFPEMMAAAISKQDMTQWAGDNEIVLKGQKTA</sequence>
<reference evidence="3" key="1">
    <citation type="journal article" date="2019" name="Int. J. Syst. Evol. Microbiol.">
        <title>The Global Catalogue of Microorganisms (GCM) 10K type strain sequencing project: providing services to taxonomists for standard genome sequencing and annotation.</title>
        <authorList>
            <consortium name="The Broad Institute Genomics Platform"/>
            <consortium name="The Broad Institute Genome Sequencing Center for Infectious Disease"/>
            <person name="Wu L."/>
            <person name="Ma J."/>
        </authorList>
    </citation>
    <scope>NUCLEOTIDE SEQUENCE [LARGE SCALE GENOMIC DNA]</scope>
    <source>
        <strain evidence="3">KCTC 52344</strain>
    </source>
</reference>
<evidence type="ECO:0000313" key="2">
    <source>
        <dbReference type="EMBL" id="MFD2520919.1"/>
    </source>
</evidence>
<dbReference type="RefSeq" id="WP_340235079.1">
    <property type="nucleotide sequence ID" value="NZ_JBBEWC010000003.1"/>
</dbReference>
<name>A0ABW5J4I7_9BACT</name>
<proteinExistence type="predicted"/>
<keyword evidence="3" id="KW-1185">Reference proteome</keyword>
<accession>A0ABW5J4I7</accession>
<dbReference type="Pfam" id="PF05762">
    <property type="entry name" value="VWA_CoxE"/>
    <property type="match status" value="1"/>
</dbReference>
<dbReference type="SMART" id="SM00327">
    <property type="entry name" value="VWA"/>
    <property type="match status" value="1"/>
</dbReference>
<dbReference type="PANTHER" id="PTHR30634">
    <property type="entry name" value="OUTER MEMBRANE LOLAB LIPOPROTEIN INSERTION APPARATUS"/>
    <property type="match status" value="1"/>
</dbReference>
<dbReference type="Gene3D" id="3.40.50.410">
    <property type="entry name" value="von Willebrand factor, type A domain"/>
    <property type="match status" value="1"/>
</dbReference>
<dbReference type="Proteomes" id="UP001597510">
    <property type="component" value="Unassembled WGS sequence"/>
</dbReference>
<evidence type="ECO:0000313" key="3">
    <source>
        <dbReference type="Proteomes" id="UP001597510"/>
    </source>
</evidence>
<dbReference type="InterPro" id="IPR002035">
    <property type="entry name" value="VWF_A"/>
</dbReference>
<comment type="caution">
    <text evidence="2">The sequence shown here is derived from an EMBL/GenBank/DDBJ whole genome shotgun (WGS) entry which is preliminary data.</text>
</comment>
<dbReference type="InterPro" id="IPR008912">
    <property type="entry name" value="Uncharacterised_CoxE"/>
</dbReference>
<gene>
    <name evidence="2" type="ORF">ACFSR2_08500</name>
</gene>
<dbReference type="InterPro" id="IPR036465">
    <property type="entry name" value="vWFA_dom_sf"/>
</dbReference>
<feature type="domain" description="VWFA" evidence="1">
    <location>
        <begin position="214"/>
        <end position="373"/>
    </location>
</feature>
<dbReference type="CDD" id="cd01462">
    <property type="entry name" value="VWA_YIEM_type"/>
    <property type="match status" value="1"/>
</dbReference>
<dbReference type="PANTHER" id="PTHR30634:SF16">
    <property type="entry name" value="OUTER-MEMBRANE LIPOPROTEIN LOLB"/>
    <property type="match status" value="1"/>
</dbReference>
<dbReference type="EMBL" id="JBHULC010000008">
    <property type="protein sequence ID" value="MFD2520919.1"/>
    <property type="molecule type" value="Genomic_DNA"/>
</dbReference>
<dbReference type="SUPFAM" id="SSF53300">
    <property type="entry name" value="vWA-like"/>
    <property type="match status" value="1"/>
</dbReference>
<protein>
    <submittedName>
        <fullName evidence="2">VWA domain-containing protein</fullName>
    </submittedName>
</protein>